<dbReference type="Gene3D" id="3.40.718.10">
    <property type="entry name" value="Isopropylmalate Dehydrogenase"/>
    <property type="match status" value="1"/>
</dbReference>
<keyword evidence="3 6" id="KW-0816">Tricarboxylic acid cycle</keyword>
<dbReference type="PROSITE" id="PS00470">
    <property type="entry name" value="IDH_IMDH"/>
    <property type="match status" value="1"/>
</dbReference>
<accession>A0AAV8Y486</accession>
<dbReference type="GO" id="GO:0051287">
    <property type="term" value="F:NAD binding"/>
    <property type="evidence" value="ECO:0007669"/>
    <property type="project" value="UniProtKB-UniRule"/>
</dbReference>
<evidence type="ECO:0000256" key="4">
    <source>
        <dbReference type="ARBA" id="ARBA00022946"/>
    </source>
</evidence>
<comment type="similarity">
    <text evidence="2 6">Belongs to the isocitrate and isopropylmalate dehydrogenases family.</text>
</comment>
<evidence type="ECO:0000259" key="7">
    <source>
        <dbReference type="SMART" id="SM01329"/>
    </source>
</evidence>
<dbReference type="SMART" id="SM01329">
    <property type="entry name" value="Iso_dh"/>
    <property type="match status" value="1"/>
</dbReference>
<proteinExistence type="inferred from homology"/>
<evidence type="ECO:0000256" key="3">
    <source>
        <dbReference type="ARBA" id="ARBA00022532"/>
    </source>
</evidence>
<dbReference type="InterPro" id="IPR019818">
    <property type="entry name" value="IsoCit/isopropylmalate_DH_CS"/>
</dbReference>
<dbReference type="PANTHER" id="PTHR11835">
    <property type="entry name" value="DECARBOXYLATING DEHYDROGENASES-ISOCITRATE, ISOPROPYLMALATE, TARTRATE"/>
    <property type="match status" value="1"/>
</dbReference>
<sequence>MSLFASNISRILIPVLNTVAGNIHSTVSNTCSATCINDRPDCKTTCTLIPGDGVGPDLVNSVQEVFKAADIPVEFECHFLSEVNPDDSAPLEEVTSSILKNRVCLKGILASPDHSLTGELQTLNMKLRNALDLYANVVHVKSLPGVKCRHSNIDCVIIREQTEGEYSALEHESVKGVVECLKIITAKKSQRIAKFAFDYATKNHRKKVTAVHKANIMKLGDGLFLKCCEEMAKLYPRIDFEKMIVDNCTMQMVSNPNQFDVMVTPNLYGNILDNLAAGLVGGAGVVAGASYSIDCVVFEPGARHTFTQAVGKNVANPTAMLLCASKLLRHVNLPQYGEIIRNAVNKVLQEGEIKTKDIGGQCTTEQFTCAVINNLEFPCKC</sequence>
<keyword evidence="4 6" id="KW-0809">Transit peptide</keyword>
<feature type="domain" description="Isopropylmalate dehydrogenase-like" evidence="7">
    <location>
        <begin position="45"/>
        <end position="371"/>
    </location>
</feature>
<dbReference type="InterPro" id="IPR004434">
    <property type="entry name" value="Isocitrate_DH_NAD"/>
</dbReference>
<dbReference type="GO" id="GO:0005739">
    <property type="term" value="C:mitochondrion"/>
    <property type="evidence" value="ECO:0007669"/>
    <property type="project" value="UniProtKB-SubCell"/>
</dbReference>
<dbReference type="GO" id="GO:0016616">
    <property type="term" value="F:oxidoreductase activity, acting on the CH-OH group of donors, NAD or NADP as acceptor"/>
    <property type="evidence" value="ECO:0007669"/>
    <property type="project" value="InterPro"/>
</dbReference>
<dbReference type="Proteomes" id="UP001162156">
    <property type="component" value="Unassembled WGS sequence"/>
</dbReference>
<dbReference type="GO" id="GO:0000287">
    <property type="term" value="F:magnesium ion binding"/>
    <property type="evidence" value="ECO:0007669"/>
    <property type="project" value="UniProtKB-UniRule"/>
</dbReference>
<dbReference type="SUPFAM" id="SSF53659">
    <property type="entry name" value="Isocitrate/Isopropylmalate dehydrogenase-like"/>
    <property type="match status" value="1"/>
</dbReference>
<organism evidence="8 9">
    <name type="scientific">Rhamnusium bicolor</name>
    <dbReference type="NCBI Taxonomy" id="1586634"/>
    <lineage>
        <taxon>Eukaryota</taxon>
        <taxon>Metazoa</taxon>
        <taxon>Ecdysozoa</taxon>
        <taxon>Arthropoda</taxon>
        <taxon>Hexapoda</taxon>
        <taxon>Insecta</taxon>
        <taxon>Pterygota</taxon>
        <taxon>Neoptera</taxon>
        <taxon>Endopterygota</taxon>
        <taxon>Coleoptera</taxon>
        <taxon>Polyphaga</taxon>
        <taxon>Cucujiformia</taxon>
        <taxon>Chrysomeloidea</taxon>
        <taxon>Cerambycidae</taxon>
        <taxon>Lepturinae</taxon>
        <taxon>Rhagiini</taxon>
        <taxon>Rhamnusium</taxon>
    </lineage>
</organism>
<keyword evidence="9" id="KW-1185">Reference proteome</keyword>
<dbReference type="PANTHER" id="PTHR11835:SF42">
    <property type="entry name" value="ISOCITRATE DEHYDROGENASE [NAD] SUBUNIT BETA, MITOCHONDRIAL"/>
    <property type="match status" value="1"/>
</dbReference>
<evidence type="ECO:0000256" key="2">
    <source>
        <dbReference type="ARBA" id="ARBA00007769"/>
    </source>
</evidence>
<dbReference type="FunFam" id="3.40.718.10:FF:000001">
    <property type="entry name" value="Isocitrate dehydrogenase [NAD] subunit, mitochondrial"/>
    <property type="match status" value="1"/>
</dbReference>
<gene>
    <name evidence="8" type="ORF">NQ314_009007</name>
</gene>
<evidence type="ECO:0000256" key="6">
    <source>
        <dbReference type="RuleBase" id="RU361266"/>
    </source>
</evidence>
<reference evidence="8" key="1">
    <citation type="journal article" date="2023" name="Insect Mol. Biol.">
        <title>Genome sequencing provides insights into the evolution of gene families encoding plant cell wall-degrading enzymes in longhorned beetles.</title>
        <authorList>
            <person name="Shin N.R."/>
            <person name="Okamura Y."/>
            <person name="Kirsch R."/>
            <person name="Pauchet Y."/>
        </authorList>
    </citation>
    <scope>NUCLEOTIDE SEQUENCE</scope>
    <source>
        <strain evidence="8">RBIC_L_NR</strain>
    </source>
</reference>
<dbReference type="Pfam" id="PF00180">
    <property type="entry name" value="Iso_dh"/>
    <property type="match status" value="1"/>
</dbReference>
<dbReference type="NCBIfam" id="TIGR00175">
    <property type="entry name" value="mito_nad_idh"/>
    <property type="match status" value="1"/>
</dbReference>
<evidence type="ECO:0000256" key="5">
    <source>
        <dbReference type="ARBA" id="ARBA00023128"/>
    </source>
</evidence>
<dbReference type="InterPro" id="IPR024084">
    <property type="entry name" value="IsoPropMal-DH-like_dom"/>
</dbReference>
<comment type="caution">
    <text evidence="8">The sequence shown here is derived from an EMBL/GenBank/DDBJ whole genome shotgun (WGS) entry which is preliminary data.</text>
</comment>
<keyword evidence="5 6" id="KW-0496">Mitochondrion</keyword>
<evidence type="ECO:0000256" key="1">
    <source>
        <dbReference type="ARBA" id="ARBA00004173"/>
    </source>
</evidence>
<dbReference type="AlphaFoldDB" id="A0AAV8Y486"/>
<evidence type="ECO:0000313" key="8">
    <source>
        <dbReference type="EMBL" id="KAJ8945920.1"/>
    </source>
</evidence>
<name>A0AAV8Y486_9CUCU</name>
<comment type="subcellular location">
    <subcellularLocation>
        <location evidence="1 6">Mitochondrion</location>
    </subcellularLocation>
</comment>
<evidence type="ECO:0000313" key="9">
    <source>
        <dbReference type="Proteomes" id="UP001162156"/>
    </source>
</evidence>
<dbReference type="EMBL" id="JANEYF010002483">
    <property type="protein sequence ID" value="KAJ8945920.1"/>
    <property type="molecule type" value="Genomic_DNA"/>
</dbReference>
<dbReference type="GO" id="GO:0006102">
    <property type="term" value="P:isocitrate metabolic process"/>
    <property type="evidence" value="ECO:0007669"/>
    <property type="project" value="TreeGrafter"/>
</dbReference>
<dbReference type="GO" id="GO:0006099">
    <property type="term" value="P:tricarboxylic acid cycle"/>
    <property type="evidence" value="ECO:0007669"/>
    <property type="project" value="UniProtKB-UniRule"/>
</dbReference>
<protein>
    <recommendedName>
        <fullName evidence="6">Isocitrate dehydrogenase [NAD] subunit, mitochondrial</fullName>
    </recommendedName>
</protein>